<dbReference type="PANTHER" id="PTHR10075">
    <property type="entry name" value="BASIGIN RELATED"/>
    <property type="match status" value="1"/>
</dbReference>
<feature type="compositionally biased region" description="Basic and acidic residues" evidence="2">
    <location>
        <begin position="318"/>
        <end position="330"/>
    </location>
</feature>
<dbReference type="InterPro" id="IPR003599">
    <property type="entry name" value="Ig_sub"/>
</dbReference>
<dbReference type="AlphaFoldDB" id="A0AAV4AMZ1"/>
<dbReference type="SUPFAM" id="SSF48726">
    <property type="entry name" value="Immunoglobulin"/>
    <property type="match status" value="2"/>
</dbReference>
<feature type="region of interest" description="Disordered" evidence="2">
    <location>
        <begin position="293"/>
        <end position="335"/>
    </location>
</feature>
<feature type="compositionally biased region" description="Polar residues" evidence="2">
    <location>
        <begin position="293"/>
        <end position="315"/>
    </location>
</feature>
<feature type="domain" description="Ig-like" evidence="4">
    <location>
        <begin position="68"/>
        <end position="150"/>
    </location>
</feature>
<dbReference type="InterPro" id="IPR007110">
    <property type="entry name" value="Ig-like_dom"/>
</dbReference>
<keyword evidence="3" id="KW-1133">Transmembrane helix</keyword>
<evidence type="ECO:0000313" key="5">
    <source>
        <dbReference type="EMBL" id="GFO08163.1"/>
    </source>
</evidence>
<sequence length="360" mass="40185">MLRCFKLSERVSREKRKKHNSFTTDSQTFKDSKRKRSILQRSLLTMFTIKFLATILGIGALCSASILANISISPQTIRKRIGASVSFLCQVEGLKNPVIHWYYIIEGERPELHIDGNRLTIENLRPEDSGDYTCAVYTTTGLMIANAKLTVEHEDSGDYTCAVYTTTGLMIANAKLTVEHESIQNPQNPDAMNSSLAWSASLLANISISPQTIRKRIGASVSFLCQVEGLKNPEIHWYYSIEGELPELHVNGNRLTIENLRPEDSGDYTCAVYTTTGLMIANAKLTVEHESIQNPQNPDAMNSSLAWSDSGTEQDGNNEDRNNQDRHGRDGNGGPSMKKSVLHFIIMALMITFGMFIFRV</sequence>
<accession>A0AAV4AMZ1</accession>
<dbReference type="Proteomes" id="UP000735302">
    <property type="component" value="Unassembled WGS sequence"/>
</dbReference>
<reference evidence="5 6" key="1">
    <citation type="journal article" date="2021" name="Elife">
        <title>Chloroplast acquisition without the gene transfer in kleptoplastic sea slugs, Plakobranchus ocellatus.</title>
        <authorList>
            <person name="Maeda T."/>
            <person name="Takahashi S."/>
            <person name="Yoshida T."/>
            <person name="Shimamura S."/>
            <person name="Takaki Y."/>
            <person name="Nagai Y."/>
            <person name="Toyoda A."/>
            <person name="Suzuki Y."/>
            <person name="Arimoto A."/>
            <person name="Ishii H."/>
            <person name="Satoh N."/>
            <person name="Nishiyama T."/>
            <person name="Hasebe M."/>
            <person name="Maruyama T."/>
            <person name="Minagawa J."/>
            <person name="Obokata J."/>
            <person name="Shigenobu S."/>
        </authorList>
    </citation>
    <scope>NUCLEOTIDE SEQUENCE [LARGE SCALE GENOMIC DNA]</scope>
</reference>
<name>A0AAV4AMZ1_9GAST</name>
<proteinExistence type="predicted"/>
<keyword evidence="6" id="KW-1185">Reference proteome</keyword>
<comment type="caution">
    <text evidence="5">The sequence shown here is derived from an EMBL/GenBank/DDBJ whole genome shotgun (WGS) entry which is preliminary data.</text>
</comment>
<dbReference type="SMART" id="SM00408">
    <property type="entry name" value="IGc2"/>
    <property type="match status" value="2"/>
</dbReference>
<protein>
    <recommendedName>
        <fullName evidence="4">Ig-like domain-containing protein</fullName>
    </recommendedName>
</protein>
<keyword evidence="1" id="KW-0393">Immunoglobulin domain</keyword>
<dbReference type="SMART" id="SM00406">
    <property type="entry name" value="IGv"/>
    <property type="match status" value="2"/>
</dbReference>
<dbReference type="InterPro" id="IPR003598">
    <property type="entry name" value="Ig_sub2"/>
</dbReference>
<feature type="transmembrane region" description="Helical" evidence="3">
    <location>
        <begin position="43"/>
        <end position="68"/>
    </location>
</feature>
<dbReference type="GO" id="GO:0098632">
    <property type="term" value="F:cell-cell adhesion mediator activity"/>
    <property type="evidence" value="ECO:0007669"/>
    <property type="project" value="TreeGrafter"/>
</dbReference>
<feature type="transmembrane region" description="Helical" evidence="3">
    <location>
        <begin position="341"/>
        <end position="358"/>
    </location>
</feature>
<dbReference type="PANTHER" id="PTHR10075:SF100">
    <property type="entry name" value="FASCICLIN-2"/>
    <property type="match status" value="1"/>
</dbReference>
<dbReference type="InterPro" id="IPR013098">
    <property type="entry name" value="Ig_I-set"/>
</dbReference>
<dbReference type="GO" id="GO:0007156">
    <property type="term" value="P:homophilic cell adhesion via plasma membrane adhesion molecules"/>
    <property type="evidence" value="ECO:0007669"/>
    <property type="project" value="TreeGrafter"/>
</dbReference>
<dbReference type="PROSITE" id="PS50835">
    <property type="entry name" value="IG_LIKE"/>
    <property type="match status" value="2"/>
</dbReference>
<dbReference type="GO" id="GO:0030424">
    <property type="term" value="C:axon"/>
    <property type="evidence" value="ECO:0007669"/>
    <property type="project" value="TreeGrafter"/>
</dbReference>
<evidence type="ECO:0000313" key="6">
    <source>
        <dbReference type="Proteomes" id="UP000735302"/>
    </source>
</evidence>
<dbReference type="SMART" id="SM00409">
    <property type="entry name" value="IG"/>
    <property type="match status" value="2"/>
</dbReference>
<dbReference type="GO" id="GO:0007411">
    <property type="term" value="P:axon guidance"/>
    <property type="evidence" value="ECO:0007669"/>
    <property type="project" value="TreeGrafter"/>
</dbReference>
<dbReference type="Gene3D" id="2.60.40.10">
    <property type="entry name" value="Immunoglobulins"/>
    <property type="match status" value="2"/>
</dbReference>
<evidence type="ECO:0000256" key="3">
    <source>
        <dbReference type="SAM" id="Phobius"/>
    </source>
</evidence>
<dbReference type="GO" id="GO:0005886">
    <property type="term" value="C:plasma membrane"/>
    <property type="evidence" value="ECO:0007669"/>
    <property type="project" value="TreeGrafter"/>
</dbReference>
<organism evidence="5 6">
    <name type="scientific">Plakobranchus ocellatus</name>
    <dbReference type="NCBI Taxonomy" id="259542"/>
    <lineage>
        <taxon>Eukaryota</taxon>
        <taxon>Metazoa</taxon>
        <taxon>Spiralia</taxon>
        <taxon>Lophotrochozoa</taxon>
        <taxon>Mollusca</taxon>
        <taxon>Gastropoda</taxon>
        <taxon>Heterobranchia</taxon>
        <taxon>Euthyneura</taxon>
        <taxon>Panpulmonata</taxon>
        <taxon>Sacoglossa</taxon>
        <taxon>Placobranchoidea</taxon>
        <taxon>Plakobranchidae</taxon>
        <taxon>Plakobranchus</taxon>
    </lineage>
</organism>
<dbReference type="InterPro" id="IPR013106">
    <property type="entry name" value="Ig_V-set"/>
</dbReference>
<dbReference type="InterPro" id="IPR013783">
    <property type="entry name" value="Ig-like_fold"/>
</dbReference>
<evidence type="ECO:0000259" key="4">
    <source>
        <dbReference type="PROSITE" id="PS50835"/>
    </source>
</evidence>
<keyword evidence="3" id="KW-0812">Transmembrane</keyword>
<gene>
    <name evidence="5" type="ORF">PoB_003466800</name>
</gene>
<dbReference type="GO" id="GO:0070593">
    <property type="term" value="P:dendrite self-avoidance"/>
    <property type="evidence" value="ECO:0007669"/>
    <property type="project" value="TreeGrafter"/>
</dbReference>
<dbReference type="EMBL" id="BLXT01003952">
    <property type="protein sequence ID" value="GFO08163.1"/>
    <property type="molecule type" value="Genomic_DNA"/>
</dbReference>
<evidence type="ECO:0000256" key="1">
    <source>
        <dbReference type="ARBA" id="ARBA00023319"/>
    </source>
</evidence>
<dbReference type="InterPro" id="IPR036179">
    <property type="entry name" value="Ig-like_dom_sf"/>
</dbReference>
<feature type="domain" description="Ig-like" evidence="4">
    <location>
        <begin position="189"/>
        <end position="286"/>
    </location>
</feature>
<evidence type="ECO:0000256" key="2">
    <source>
        <dbReference type="SAM" id="MobiDB-lite"/>
    </source>
</evidence>
<dbReference type="Pfam" id="PF07679">
    <property type="entry name" value="I-set"/>
    <property type="match status" value="2"/>
</dbReference>
<keyword evidence="3" id="KW-0472">Membrane</keyword>